<feature type="transmembrane region" description="Helical" evidence="8">
    <location>
        <begin position="95"/>
        <end position="115"/>
    </location>
</feature>
<dbReference type="PANTHER" id="PTHR30269">
    <property type="entry name" value="TRANSMEMBRANE PROTEIN YFCA"/>
    <property type="match status" value="1"/>
</dbReference>
<gene>
    <name evidence="9" type="ORF">D1013_11540</name>
</gene>
<feature type="transmembrane region" description="Helical" evidence="8">
    <location>
        <begin position="221"/>
        <end position="242"/>
    </location>
</feature>
<dbReference type="RefSeq" id="WP_121848977.1">
    <property type="nucleotide sequence ID" value="NZ_CP032050.1"/>
</dbReference>
<dbReference type="OrthoDB" id="677436at2"/>
<evidence type="ECO:0000256" key="6">
    <source>
        <dbReference type="ARBA" id="ARBA00022989"/>
    </source>
</evidence>
<evidence type="ECO:0000256" key="8">
    <source>
        <dbReference type="RuleBase" id="RU363041"/>
    </source>
</evidence>
<protein>
    <recommendedName>
        <fullName evidence="8">Probable membrane transporter protein</fullName>
    </recommendedName>
</protein>
<dbReference type="KEGG" id="emar:D1013_11540"/>
<evidence type="ECO:0000256" key="2">
    <source>
        <dbReference type="ARBA" id="ARBA00009142"/>
    </source>
</evidence>
<keyword evidence="7 8" id="KW-0472">Membrane</keyword>
<comment type="similarity">
    <text evidence="2 8">Belongs to the 4-toluene sulfonate uptake permease (TSUP) (TC 2.A.102) family.</text>
</comment>
<keyword evidence="5 8" id="KW-0812">Transmembrane</keyword>
<keyword evidence="3" id="KW-0813">Transport</keyword>
<evidence type="ECO:0000313" key="10">
    <source>
        <dbReference type="Proteomes" id="UP000276309"/>
    </source>
</evidence>
<evidence type="ECO:0000256" key="3">
    <source>
        <dbReference type="ARBA" id="ARBA00022448"/>
    </source>
</evidence>
<dbReference type="InterPro" id="IPR052017">
    <property type="entry name" value="TSUP"/>
</dbReference>
<dbReference type="AlphaFoldDB" id="A0A3G2L6S3"/>
<organism evidence="9 10">
    <name type="scientific">Euzebyella marina</name>
    <dbReference type="NCBI Taxonomy" id="1761453"/>
    <lineage>
        <taxon>Bacteria</taxon>
        <taxon>Pseudomonadati</taxon>
        <taxon>Bacteroidota</taxon>
        <taxon>Flavobacteriia</taxon>
        <taxon>Flavobacteriales</taxon>
        <taxon>Flavobacteriaceae</taxon>
        <taxon>Euzebyella</taxon>
    </lineage>
</organism>
<feature type="transmembrane region" description="Helical" evidence="8">
    <location>
        <begin position="161"/>
        <end position="180"/>
    </location>
</feature>
<dbReference type="GO" id="GO:0005886">
    <property type="term" value="C:plasma membrane"/>
    <property type="evidence" value="ECO:0007669"/>
    <property type="project" value="UniProtKB-SubCell"/>
</dbReference>
<accession>A0A3G2L6S3</accession>
<sequence length="243" mass="26697">MKNVSYIFLLLALLAEILGTIGGFGSSVFFVPIANFYFDFESVLGLTAIYHLSSNLSKIFLFKKGLNKRLLIAIGLPSIIFVIVGGILTKVVNSNYLEIVLGLFLVTLSAIFLMNKNLAINPNRKNAIIGGSLSGFSAGLLGTGGAIRGLTMAAFNLEKNVYIATSAFIDFWIDFSRTFVYLFNGFIHKHDLVYVPFLLLIGLIGTAIGKKILHYIPQEKFKLISLSLILTIGLVTLSRLFFK</sequence>
<evidence type="ECO:0000256" key="7">
    <source>
        <dbReference type="ARBA" id="ARBA00023136"/>
    </source>
</evidence>
<feature type="transmembrane region" description="Helical" evidence="8">
    <location>
        <begin position="29"/>
        <end position="50"/>
    </location>
</feature>
<evidence type="ECO:0000256" key="5">
    <source>
        <dbReference type="ARBA" id="ARBA00022692"/>
    </source>
</evidence>
<dbReference type="Pfam" id="PF01925">
    <property type="entry name" value="TauE"/>
    <property type="match status" value="1"/>
</dbReference>
<keyword evidence="6 8" id="KW-1133">Transmembrane helix</keyword>
<name>A0A3G2L6S3_9FLAO</name>
<dbReference type="Proteomes" id="UP000276309">
    <property type="component" value="Chromosome"/>
</dbReference>
<keyword evidence="10" id="KW-1185">Reference proteome</keyword>
<comment type="subcellular location">
    <subcellularLocation>
        <location evidence="1 8">Cell membrane</location>
        <topology evidence="1 8">Multi-pass membrane protein</topology>
    </subcellularLocation>
</comment>
<evidence type="ECO:0000256" key="4">
    <source>
        <dbReference type="ARBA" id="ARBA00022475"/>
    </source>
</evidence>
<dbReference type="InterPro" id="IPR002781">
    <property type="entry name" value="TM_pro_TauE-like"/>
</dbReference>
<dbReference type="EMBL" id="CP032050">
    <property type="protein sequence ID" value="AYN67962.1"/>
    <property type="molecule type" value="Genomic_DNA"/>
</dbReference>
<evidence type="ECO:0000313" key="9">
    <source>
        <dbReference type="EMBL" id="AYN67962.1"/>
    </source>
</evidence>
<evidence type="ECO:0000256" key="1">
    <source>
        <dbReference type="ARBA" id="ARBA00004651"/>
    </source>
</evidence>
<proteinExistence type="inferred from homology"/>
<reference evidence="9 10" key="1">
    <citation type="submission" date="2018-08" db="EMBL/GenBank/DDBJ databases">
        <title>The reduced genetic potential of extracellular carbohydrate catabolism in Euzebyella marina RN62, a Flavobacteriia bacterium isolated from the hadal water.</title>
        <authorList>
            <person name="Xue C."/>
        </authorList>
    </citation>
    <scope>NUCLEOTIDE SEQUENCE [LARGE SCALE GENOMIC DNA]</scope>
    <source>
        <strain evidence="9 10">RN62</strain>
    </source>
</reference>
<feature type="transmembrane region" description="Helical" evidence="8">
    <location>
        <begin position="127"/>
        <end position="149"/>
    </location>
</feature>
<keyword evidence="4 8" id="KW-1003">Cell membrane</keyword>
<dbReference type="PANTHER" id="PTHR30269:SF37">
    <property type="entry name" value="MEMBRANE TRANSPORTER PROTEIN"/>
    <property type="match status" value="1"/>
</dbReference>
<feature type="transmembrane region" description="Helical" evidence="8">
    <location>
        <begin position="192"/>
        <end position="209"/>
    </location>
</feature>
<feature type="transmembrane region" description="Helical" evidence="8">
    <location>
        <begin position="70"/>
        <end position="89"/>
    </location>
</feature>